<comment type="caution">
    <text evidence="5">The sequence shown here is derived from an EMBL/GenBank/DDBJ whole genome shotgun (WGS) entry which is preliminary data.</text>
</comment>
<dbReference type="InterPro" id="IPR038538">
    <property type="entry name" value="MTERF_sf"/>
</dbReference>
<dbReference type="FunFam" id="1.25.70.10:FF:000026">
    <property type="entry name" value="Mitochondrial transcription termination factor family protein"/>
    <property type="match status" value="1"/>
</dbReference>
<evidence type="ECO:0000313" key="4">
    <source>
        <dbReference type="EMBL" id="KAF9605785.1"/>
    </source>
</evidence>
<name>A0A835I510_9MAGN</name>
<keyword evidence="2" id="KW-0806">Transcription termination</keyword>
<dbReference type="Pfam" id="PF02536">
    <property type="entry name" value="mTERF"/>
    <property type="match status" value="1"/>
</dbReference>
<dbReference type="Gene3D" id="1.25.70.10">
    <property type="entry name" value="Transcription termination factor 3, mitochondrial"/>
    <property type="match status" value="1"/>
</dbReference>
<dbReference type="EMBL" id="JADFTS010000005">
    <property type="protein sequence ID" value="KAF9605785.1"/>
    <property type="molecule type" value="Genomic_DNA"/>
</dbReference>
<evidence type="ECO:0000313" key="5">
    <source>
        <dbReference type="EMBL" id="KAF9610262.1"/>
    </source>
</evidence>
<keyword evidence="3" id="KW-0809">Transit peptide</keyword>
<dbReference type="InterPro" id="IPR003690">
    <property type="entry name" value="MTERF"/>
</dbReference>
<sequence>MLAFSKLRSLCSHPPTSFIFSLSSTPLPKVLTSINVSSSPLFYPKDSTQLFKRCGCNDAEISKIFLRQPSLLKANVTILGSKLDILLGLGLTSSDLVKMINCRPRFLNSKISCDFDNRIDFLQSLFGSKEGLLKAIVRNPSLLVYNLEKDIKRCVSSYEGLGISRKDLVPLLISRPMLIPRTSFNGEKLEYIHKTGLSNNSKMYKHIVTLIAISRLETIREKVANLEKFGFSCDQVMVLFGRSPLLLTLSGDKVQRNMTFVIGTLNLPATVVLQYPFLLLFNLESVLRPRFVVAEKIRTMCLHPQVKGLDLFRAFRMTEPRFFKAFITGQSKDVTAELMKLYTKAKDIKILAESSRTSPYKGFPF</sequence>
<dbReference type="SMART" id="SM00733">
    <property type="entry name" value="Mterf"/>
    <property type="match status" value="6"/>
</dbReference>
<evidence type="ECO:0000256" key="2">
    <source>
        <dbReference type="ARBA" id="ARBA00022472"/>
    </source>
</evidence>
<dbReference type="AlphaFoldDB" id="A0A835I510"/>
<comment type="similarity">
    <text evidence="1">Belongs to the mTERF family.</text>
</comment>
<keyword evidence="6" id="KW-1185">Reference proteome</keyword>
<accession>A0A835I510</accession>
<keyword evidence="2" id="KW-0804">Transcription</keyword>
<evidence type="ECO:0000256" key="3">
    <source>
        <dbReference type="ARBA" id="ARBA00022946"/>
    </source>
</evidence>
<evidence type="ECO:0000256" key="1">
    <source>
        <dbReference type="ARBA" id="ARBA00007692"/>
    </source>
</evidence>
<keyword evidence="2" id="KW-0805">Transcription regulation</keyword>
<dbReference type="EMBL" id="JADFTS010000004">
    <property type="protein sequence ID" value="KAF9610262.1"/>
    <property type="molecule type" value="Genomic_DNA"/>
</dbReference>
<dbReference type="GO" id="GO:0003676">
    <property type="term" value="F:nucleic acid binding"/>
    <property type="evidence" value="ECO:0007669"/>
    <property type="project" value="InterPro"/>
</dbReference>
<dbReference type="OrthoDB" id="637682at2759"/>
<reference evidence="5 6" key="1">
    <citation type="submission" date="2020-10" db="EMBL/GenBank/DDBJ databases">
        <title>The Coptis chinensis genome and diversification of protoberbering-type alkaloids.</title>
        <authorList>
            <person name="Wang B."/>
            <person name="Shu S."/>
            <person name="Song C."/>
            <person name="Liu Y."/>
        </authorList>
    </citation>
    <scope>NUCLEOTIDE SEQUENCE [LARGE SCALE GENOMIC DNA]</scope>
    <source>
        <strain evidence="5">HL-2020</strain>
        <tissue evidence="5">Leaf</tissue>
    </source>
</reference>
<protein>
    <submittedName>
        <fullName evidence="5">Uncharacterized protein</fullName>
    </submittedName>
</protein>
<evidence type="ECO:0000313" key="6">
    <source>
        <dbReference type="Proteomes" id="UP000631114"/>
    </source>
</evidence>
<dbReference type="Proteomes" id="UP000631114">
    <property type="component" value="Unassembled WGS sequence"/>
</dbReference>
<proteinExistence type="inferred from homology"/>
<gene>
    <name evidence="4" type="ORF">IFM89_018451</name>
    <name evidence="5" type="ORF">IFM89_021823</name>
</gene>
<dbReference type="PANTHER" id="PTHR13068:SF223">
    <property type="entry name" value="MITOCHONDRIAL TRANSCRIPTION TERMINATION FACTOR FAMILY PROTEIN"/>
    <property type="match status" value="1"/>
</dbReference>
<organism evidence="5 6">
    <name type="scientific">Coptis chinensis</name>
    <dbReference type="NCBI Taxonomy" id="261450"/>
    <lineage>
        <taxon>Eukaryota</taxon>
        <taxon>Viridiplantae</taxon>
        <taxon>Streptophyta</taxon>
        <taxon>Embryophyta</taxon>
        <taxon>Tracheophyta</taxon>
        <taxon>Spermatophyta</taxon>
        <taxon>Magnoliopsida</taxon>
        <taxon>Ranunculales</taxon>
        <taxon>Ranunculaceae</taxon>
        <taxon>Coptidoideae</taxon>
        <taxon>Coptis</taxon>
    </lineage>
</organism>
<dbReference type="PANTHER" id="PTHR13068">
    <property type="entry name" value="CGI-12 PROTEIN-RELATED"/>
    <property type="match status" value="1"/>
</dbReference>
<dbReference type="GO" id="GO:0006353">
    <property type="term" value="P:DNA-templated transcription termination"/>
    <property type="evidence" value="ECO:0007669"/>
    <property type="project" value="UniProtKB-KW"/>
</dbReference>